<accession>A0ABN8KCD2</accession>
<sequence>MGEQSALLTLKLDTAEPIELGDFVGAFTSLANEFERYVSDTYPGTKADPRMYVREVRSGCVEADMITGLVAAAGAVVTHMDQILILEDFVRRWGSRMTALITNKIPDGELNTTAQLNDYYKATEAIASDPIASHKLTAAVFEKRVKA</sequence>
<comment type="caution">
    <text evidence="1">The sequence shown here is derived from an EMBL/GenBank/DDBJ whole genome shotgun (WGS) entry which is preliminary data.</text>
</comment>
<evidence type="ECO:0000313" key="1">
    <source>
        <dbReference type="EMBL" id="CAH2407932.1"/>
    </source>
</evidence>
<dbReference type="Proteomes" id="UP001153050">
    <property type="component" value="Unassembled WGS sequence"/>
</dbReference>
<proteinExistence type="predicted"/>
<evidence type="ECO:0000313" key="2">
    <source>
        <dbReference type="Proteomes" id="UP001153050"/>
    </source>
</evidence>
<gene>
    <name evidence="1" type="ORF">MES5069_620159</name>
</gene>
<protein>
    <submittedName>
        <fullName evidence="1">Uncharacterized protein</fullName>
    </submittedName>
</protein>
<name>A0ABN8KCD2_9HYPH</name>
<keyword evidence="2" id="KW-1185">Reference proteome</keyword>
<organism evidence="1 2">
    <name type="scientific">Mesorhizobium escarrei</name>
    <dbReference type="NCBI Taxonomy" id="666018"/>
    <lineage>
        <taxon>Bacteria</taxon>
        <taxon>Pseudomonadati</taxon>
        <taxon>Pseudomonadota</taxon>
        <taxon>Alphaproteobacteria</taxon>
        <taxon>Hyphomicrobiales</taxon>
        <taxon>Phyllobacteriaceae</taxon>
        <taxon>Mesorhizobium</taxon>
    </lineage>
</organism>
<dbReference type="EMBL" id="CAKXZT010000160">
    <property type="protein sequence ID" value="CAH2407932.1"/>
    <property type="molecule type" value="Genomic_DNA"/>
</dbReference>
<reference evidence="1 2" key="1">
    <citation type="submission" date="2022-03" db="EMBL/GenBank/DDBJ databases">
        <authorList>
            <person name="Brunel B."/>
        </authorList>
    </citation>
    <scope>NUCLEOTIDE SEQUENCE [LARGE SCALE GENOMIC DNA]</scope>
    <source>
        <strain evidence="1">STM5069sample</strain>
    </source>
</reference>